<gene>
    <name evidence="3" type="ORF">CYCCA115_LOCUS21023</name>
</gene>
<feature type="compositionally biased region" description="Basic residues" evidence="1">
    <location>
        <begin position="458"/>
        <end position="470"/>
    </location>
</feature>
<sequence>MACQRDLVEAMEDEALVDVVLVGTDNLEIPCTKFVLATRSPVFKKMFFAGFQDKERAPLDYPSVVLRVLVKYCYSDEIDLDLILKNDECLTDQEAIALIQIRDAARYFELFAVANNIENQIGESVFHLKDTRCVCAILSELMHRIDDEGPFWDMFLQLVIHKPDECLLPKGPSEANQGAMACDPRLLAKLLDLVTDKDVVVRCLQKWFEDASSIDDESNANLLEVSKRVDLKELSPLQLSAIKPSPLFPIARIYEAFVHHGKQAKAPKPQSLNNVIYVSGSGVKGLDGYYYRPSSTCPSVPNMYQKEGKYAEMACHFELKWLPVDRKWIISMKTKDKNSVPLNMYEAYPTEDTETTQPPFKFWKCVEGAEPAPLVTMIDTPSPLPKHLPKPPSPARSPQAPTQSAGFRTFRPNAFSFGSISQPIEPTRPDGFSFGSVTQPIRVDGSPSQPGQGDGSRRRAVRARRPFNAA</sequence>
<feature type="compositionally biased region" description="Pro residues" evidence="1">
    <location>
        <begin position="382"/>
        <end position="395"/>
    </location>
</feature>
<evidence type="ECO:0000313" key="4">
    <source>
        <dbReference type="Proteomes" id="UP001295423"/>
    </source>
</evidence>
<dbReference type="InterPro" id="IPR011333">
    <property type="entry name" value="SKP1/BTB/POZ_sf"/>
</dbReference>
<dbReference type="Pfam" id="PF00651">
    <property type="entry name" value="BTB"/>
    <property type="match status" value="1"/>
</dbReference>
<keyword evidence="4" id="KW-1185">Reference proteome</keyword>
<evidence type="ECO:0000256" key="1">
    <source>
        <dbReference type="SAM" id="MobiDB-lite"/>
    </source>
</evidence>
<feature type="region of interest" description="Disordered" evidence="1">
    <location>
        <begin position="379"/>
        <end position="406"/>
    </location>
</feature>
<evidence type="ECO:0000259" key="2">
    <source>
        <dbReference type="PROSITE" id="PS50097"/>
    </source>
</evidence>
<dbReference type="SMART" id="SM00225">
    <property type="entry name" value="BTB"/>
    <property type="match status" value="1"/>
</dbReference>
<dbReference type="InterPro" id="IPR000210">
    <property type="entry name" value="BTB/POZ_dom"/>
</dbReference>
<dbReference type="PROSITE" id="PS50097">
    <property type="entry name" value="BTB"/>
    <property type="match status" value="1"/>
</dbReference>
<dbReference type="SUPFAM" id="SSF54695">
    <property type="entry name" value="POZ domain"/>
    <property type="match status" value="1"/>
</dbReference>
<feature type="domain" description="BTB" evidence="2">
    <location>
        <begin position="17"/>
        <end position="82"/>
    </location>
</feature>
<accession>A0AAD2JML4</accession>
<feature type="region of interest" description="Disordered" evidence="1">
    <location>
        <begin position="418"/>
        <end position="470"/>
    </location>
</feature>
<comment type="caution">
    <text evidence="3">The sequence shown here is derived from an EMBL/GenBank/DDBJ whole genome shotgun (WGS) entry which is preliminary data.</text>
</comment>
<evidence type="ECO:0000313" key="3">
    <source>
        <dbReference type="EMBL" id="CAJ1965251.1"/>
    </source>
</evidence>
<dbReference type="AlphaFoldDB" id="A0AAD2JML4"/>
<proteinExistence type="predicted"/>
<dbReference type="Gene3D" id="3.30.710.10">
    <property type="entry name" value="Potassium Channel Kv1.1, Chain A"/>
    <property type="match status" value="1"/>
</dbReference>
<dbReference type="EMBL" id="CAKOGP040002202">
    <property type="protein sequence ID" value="CAJ1965251.1"/>
    <property type="molecule type" value="Genomic_DNA"/>
</dbReference>
<reference evidence="3" key="1">
    <citation type="submission" date="2023-08" db="EMBL/GenBank/DDBJ databases">
        <authorList>
            <person name="Audoor S."/>
            <person name="Bilcke G."/>
        </authorList>
    </citation>
    <scope>NUCLEOTIDE SEQUENCE</scope>
</reference>
<dbReference type="CDD" id="cd18186">
    <property type="entry name" value="BTB_POZ_ZBTB_KLHL-like"/>
    <property type="match status" value="1"/>
</dbReference>
<dbReference type="Proteomes" id="UP001295423">
    <property type="component" value="Unassembled WGS sequence"/>
</dbReference>
<protein>
    <recommendedName>
        <fullName evidence="2">BTB domain-containing protein</fullName>
    </recommendedName>
</protein>
<name>A0AAD2JML4_9STRA</name>
<organism evidence="3 4">
    <name type="scientific">Cylindrotheca closterium</name>
    <dbReference type="NCBI Taxonomy" id="2856"/>
    <lineage>
        <taxon>Eukaryota</taxon>
        <taxon>Sar</taxon>
        <taxon>Stramenopiles</taxon>
        <taxon>Ochrophyta</taxon>
        <taxon>Bacillariophyta</taxon>
        <taxon>Bacillariophyceae</taxon>
        <taxon>Bacillariophycidae</taxon>
        <taxon>Bacillariales</taxon>
        <taxon>Bacillariaceae</taxon>
        <taxon>Cylindrotheca</taxon>
    </lineage>
</organism>